<dbReference type="InterPro" id="IPR003695">
    <property type="entry name" value="Ppx_GppA_N"/>
</dbReference>
<accession>A0A3G8YD07</accession>
<dbReference type="OrthoDB" id="9807195at2"/>
<evidence type="ECO:0000259" key="3">
    <source>
        <dbReference type="Pfam" id="PF21447"/>
    </source>
</evidence>
<dbReference type="InterPro" id="IPR050273">
    <property type="entry name" value="GppA/Ppx_hydrolase"/>
</dbReference>
<keyword evidence="1" id="KW-0378">Hydrolase</keyword>
<dbReference type="InterPro" id="IPR003607">
    <property type="entry name" value="HD/PDEase_dom"/>
</dbReference>
<evidence type="ECO:0000313" key="4">
    <source>
        <dbReference type="EMBL" id="AZI43218.1"/>
    </source>
</evidence>
<protein>
    <submittedName>
        <fullName evidence="4">Ppx/GppA family phosphatase</fullName>
    </submittedName>
</protein>
<reference evidence="4 5" key="1">
    <citation type="submission" date="2018-11" db="EMBL/GenBank/DDBJ databases">
        <title>Deinococcus shelandsis sp. nov., isolated from South Shetland Islands soil of Antarctica.</title>
        <authorList>
            <person name="Tian J."/>
        </authorList>
    </citation>
    <scope>NUCLEOTIDE SEQUENCE [LARGE SCALE GENOMIC DNA]</scope>
    <source>
        <strain evidence="4 5">S14-83T</strain>
    </source>
</reference>
<evidence type="ECO:0000313" key="5">
    <source>
        <dbReference type="Proteomes" id="UP000276417"/>
    </source>
</evidence>
<dbReference type="PIRSF" id="PIRSF001267">
    <property type="entry name" value="Pyrophosphatase_GppA_Ppx"/>
    <property type="match status" value="1"/>
</dbReference>
<dbReference type="SUPFAM" id="SSF109604">
    <property type="entry name" value="HD-domain/PDEase-like"/>
    <property type="match status" value="1"/>
</dbReference>
<dbReference type="Gene3D" id="3.30.420.40">
    <property type="match status" value="1"/>
</dbReference>
<dbReference type="InterPro" id="IPR043129">
    <property type="entry name" value="ATPase_NBD"/>
</dbReference>
<dbReference type="Gene3D" id="1.10.3210.10">
    <property type="entry name" value="Hypothetical protein af1432"/>
    <property type="match status" value="1"/>
</dbReference>
<dbReference type="InterPro" id="IPR048950">
    <property type="entry name" value="Ppx_GppA_C"/>
</dbReference>
<gene>
    <name evidence="4" type="ORF">EHF33_11085</name>
</gene>
<dbReference type="AlphaFoldDB" id="A0A3G8YD07"/>
<organism evidence="4 5">
    <name type="scientific">Deinococcus psychrotolerans</name>
    <dbReference type="NCBI Taxonomy" id="2489213"/>
    <lineage>
        <taxon>Bacteria</taxon>
        <taxon>Thermotogati</taxon>
        <taxon>Deinococcota</taxon>
        <taxon>Deinococci</taxon>
        <taxon>Deinococcales</taxon>
        <taxon>Deinococcaceae</taxon>
        <taxon>Deinococcus</taxon>
    </lineage>
</organism>
<dbReference type="SUPFAM" id="SSF53067">
    <property type="entry name" value="Actin-like ATPase domain"/>
    <property type="match status" value="2"/>
</dbReference>
<dbReference type="EMBL" id="CP034183">
    <property type="protein sequence ID" value="AZI43218.1"/>
    <property type="molecule type" value="Genomic_DNA"/>
</dbReference>
<dbReference type="PANTHER" id="PTHR30005">
    <property type="entry name" value="EXOPOLYPHOSPHATASE"/>
    <property type="match status" value="1"/>
</dbReference>
<feature type="domain" description="Ppx/GppA phosphatase C-terminal" evidence="3">
    <location>
        <begin position="317"/>
        <end position="459"/>
    </location>
</feature>
<evidence type="ECO:0000259" key="2">
    <source>
        <dbReference type="Pfam" id="PF02541"/>
    </source>
</evidence>
<dbReference type="Proteomes" id="UP000276417">
    <property type="component" value="Chromosome 1"/>
</dbReference>
<dbReference type="Pfam" id="PF21447">
    <property type="entry name" value="Ppx-GppA_III"/>
    <property type="match status" value="1"/>
</dbReference>
<dbReference type="RefSeq" id="WP_124871334.1">
    <property type="nucleotide sequence ID" value="NZ_CP034183.1"/>
</dbReference>
<dbReference type="Gene3D" id="3.30.420.150">
    <property type="entry name" value="Exopolyphosphatase. Domain 2"/>
    <property type="match status" value="1"/>
</dbReference>
<proteinExistence type="predicted"/>
<dbReference type="InterPro" id="IPR030673">
    <property type="entry name" value="PyroPPase_GppA_Ppx"/>
</dbReference>
<dbReference type="CDD" id="cd00077">
    <property type="entry name" value="HDc"/>
    <property type="match status" value="1"/>
</dbReference>
<dbReference type="PANTHER" id="PTHR30005:SF0">
    <property type="entry name" value="RETROGRADE REGULATION PROTEIN 2"/>
    <property type="match status" value="1"/>
</dbReference>
<feature type="domain" description="Ppx/GppA phosphatase N-terminal" evidence="2">
    <location>
        <begin position="17"/>
        <end position="304"/>
    </location>
</feature>
<evidence type="ECO:0000256" key="1">
    <source>
        <dbReference type="ARBA" id="ARBA00022801"/>
    </source>
</evidence>
<dbReference type="Pfam" id="PF02541">
    <property type="entry name" value="Ppx-GppA"/>
    <property type="match status" value="1"/>
</dbReference>
<keyword evidence="5" id="KW-1185">Reference proteome</keyword>
<sequence>MRVAVADIGTNSCHLLIAEARGSSYQVLDTLKERTRLGACLDEQRNITPEGERRLTEALKQFQELAHAAQVSEVRAYATSAMREAPNGKEVAARVSEASGVYPVMISGEREAQLTYLGAAHSVEFGADNLLLDLGGGSLELARGGPEQPDHVISLPLGSVRLHLTHLQKEPPGPRAVKALQQLVTKALEPHLGTFRVGSATRVFGSSGTFEAVGAAIAQRRGVLGVTEISVGGFSFEVSALGDLVRDLQKLTPAGRIRAGIDPRRADIIVAGAAILEAALRAVGAERATVSEGAMREGMVIEELAAQTHWESGLSARQRSAAALAERFMVSLPHARQVTALAQDLLSRLQRRGESFPEEAPSLLSAAAFLHEIGQSVSQSSHHKHSAYLIRHAGLRGFDPRQLELIAQIARYHRKSAPKSSHIEFQALSSIDREGVAKLTAILRVADGLDRTHSSQSQIVDLHREGGSWVLTVAGVTALDLAGAQDKSDVWRQVYGELKVEAAQGS</sequence>
<dbReference type="KEGG" id="dph:EHF33_11085"/>
<dbReference type="GO" id="GO:0016462">
    <property type="term" value="F:pyrophosphatase activity"/>
    <property type="evidence" value="ECO:0007669"/>
    <property type="project" value="TreeGrafter"/>
</dbReference>
<name>A0A3G8YD07_9DEIO</name>